<dbReference type="GO" id="GO:0016740">
    <property type="term" value="F:transferase activity"/>
    <property type="evidence" value="ECO:0007669"/>
    <property type="project" value="UniProtKB-KW"/>
</dbReference>
<dbReference type="KEGG" id="schi:SCHIN_v1c01640"/>
<protein>
    <submittedName>
        <fullName evidence="2">Aspartyl/glutamyl-tRNA amidotransferase subunit A</fullName>
    </submittedName>
</protein>
<evidence type="ECO:0000313" key="2">
    <source>
        <dbReference type="EMBL" id="QEH61362.1"/>
    </source>
</evidence>
<organism evidence="2 3">
    <name type="scientific">Spiroplasma chinense</name>
    <dbReference type="NCBI Taxonomy" id="216932"/>
    <lineage>
        <taxon>Bacteria</taxon>
        <taxon>Bacillati</taxon>
        <taxon>Mycoplasmatota</taxon>
        <taxon>Mollicutes</taxon>
        <taxon>Entomoplasmatales</taxon>
        <taxon>Spiroplasmataceae</taxon>
        <taxon>Spiroplasma</taxon>
    </lineage>
</organism>
<dbReference type="InterPro" id="IPR036928">
    <property type="entry name" value="AS_sf"/>
</dbReference>
<dbReference type="AlphaFoldDB" id="A0A5B9Y5Q6"/>
<dbReference type="SUPFAM" id="SSF75304">
    <property type="entry name" value="Amidase signature (AS) enzymes"/>
    <property type="match status" value="1"/>
</dbReference>
<dbReference type="Proteomes" id="UP000323144">
    <property type="component" value="Chromosome"/>
</dbReference>
<accession>A0A5B9Y5Q6</accession>
<gene>
    <name evidence="2" type="primary">gatA</name>
    <name evidence="2" type="ORF">SCHIN_v1c01640</name>
</gene>
<dbReference type="PANTHER" id="PTHR11895">
    <property type="entry name" value="TRANSAMIDASE"/>
    <property type="match status" value="1"/>
</dbReference>
<dbReference type="InterPro" id="IPR000120">
    <property type="entry name" value="Amidase"/>
</dbReference>
<keyword evidence="3" id="KW-1185">Reference proteome</keyword>
<dbReference type="RefSeq" id="WP_166507756.1">
    <property type="nucleotide sequence ID" value="NZ_CP043026.1"/>
</dbReference>
<proteinExistence type="predicted"/>
<reference evidence="2 3" key="1">
    <citation type="submission" date="2019-08" db="EMBL/GenBank/DDBJ databases">
        <title>Complete genome sequence of Spiroplasma chinense CCH (DSM 19755).</title>
        <authorList>
            <person name="Shen H.-Y."/>
            <person name="Lin Y.-C."/>
            <person name="Chou L."/>
            <person name="Kuo C.-H."/>
        </authorList>
    </citation>
    <scope>NUCLEOTIDE SEQUENCE [LARGE SCALE GENOMIC DNA]</scope>
    <source>
        <strain evidence="2 3">CCH</strain>
    </source>
</reference>
<sequence length="485" mass="54293">MEFTNLSIVELHNKLKNKELTIKELAKSVYKNLQENLDSNFLVTLIDEEQIENLDQEFDETNLLSGIPYVTKDNISTKGIKTTAGTKILSNYFPATDATITEKLKESKTVLLGKSTLDELGMGGTGLFGFNGEVRNPFDNERIVGGSSSGSAYAVAKGLVPFATGTDTGDSIRKPASFNGIVGFKPTYGSISRFGVIPYAPSLDHVGFFTRNVEDMAIVCDATFGYDKKDFTSIENKHEFYKNLNENKKFKFGFLEVVEKHMTGKIHDDYVKIAEKIKQDGNEVINLEFRKDLLDALPAVYMMISFAEAVSTHANLDGINFGNRVEGVDYIDTMRKSRAKNFGATVKKRMVIGSYQLKQENQERLLAKSKKVRRLIIEELNKMFEQVDVLIMPASLKIAPLVKEIYGVEIEDRDDNEAIFLEDLLVLANMNGMPSITLPFVKHNNLPIGINLNAKPKEDLKLLQASKYLEDLISKVIKESGDFNE</sequence>
<keyword evidence="2" id="KW-0808">Transferase</keyword>
<dbReference type="PROSITE" id="PS00571">
    <property type="entry name" value="AMIDASES"/>
    <property type="match status" value="1"/>
</dbReference>
<feature type="domain" description="Amidase" evidence="1">
    <location>
        <begin position="34"/>
        <end position="463"/>
    </location>
</feature>
<dbReference type="InterPro" id="IPR020556">
    <property type="entry name" value="Amidase_CS"/>
</dbReference>
<dbReference type="PANTHER" id="PTHR11895:SF151">
    <property type="entry name" value="GLUTAMYL-TRNA(GLN) AMIDOTRANSFERASE SUBUNIT A"/>
    <property type="match status" value="1"/>
</dbReference>
<name>A0A5B9Y5Q6_9MOLU</name>
<dbReference type="Gene3D" id="3.90.1300.10">
    <property type="entry name" value="Amidase signature (AS) domain"/>
    <property type="match status" value="1"/>
</dbReference>
<dbReference type="EMBL" id="CP043026">
    <property type="protein sequence ID" value="QEH61362.1"/>
    <property type="molecule type" value="Genomic_DNA"/>
</dbReference>
<evidence type="ECO:0000259" key="1">
    <source>
        <dbReference type="Pfam" id="PF01425"/>
    </source>
</evidence>
<dbReference type="Pfam" id="PF01425">
    <property type="entry name" value="Amidase"/>
    <property type="match status" value="1"/>
</dbReference>
<evidence type="ECO:0000313" key="3">
    <source>
        <dbReference type="Proteomes" id="UP000323144"/>
    </source>
</evidence>
<dbReference type="InterPro" id="IPR023631">
    <property type="entry name" value="Amidase_dom"/>
</dbReference>